<dbReference type="InterPro" id="IPR006594">
    <property type="entry name" value="LisH"/>
</dbReference>
<evidence type="ECO:0000313" key="3">
    <source>
        <dbReference type="Proteomes" id="UP000078348"/>
    </source>
</evidence>
<name>A0A196SK30_BLAHN</name>
<protein>
    <submittedName>
        <fullName evidence="2">Uncharacterized protein</fullName>
    </submittedName>
</protein>
<keyword evidence="3" id="KW-1185">Reference proteome</keyword>
<accession>A0A196SK30</accession>
<feature type="compositionally biased region" description="Basic residues" evidence="1">
    <location>
        <begin position="212"/>
        <end position="224"/>
    </location>
</feature>
<reference evidence="2 3" key="1">
    <citation type="submission" date="2016-05" db="EMBL/GenBank/DDBJ databases">
        <title>Nuclear genome of Blastocystis sp. subtype 1 NandII.</title>
        <authorList>
            <person name="Gentekaki E."/>
            <person name="Curtis B."/>
            <person name="Stairs C."/>
            <person name="Eme L."/>
            <person name="Herman E."/>
            <person name="Klimes V."/>
            <person name="Arias M.C."/>
            <person name="Elias M."/>
            <person name="Hilliou F."/>
            <person name="Klute M."/>
            <person name="Malik S.-B."/>
            <person name="Pightling A."/>
            <person name="Rachubinski R."/>
            <person name="Salas D."/>
            <person name="Schlacht A."/>
            <person name="Suga H."/>
            <person name="Archibald J."/>
            <person name="Ball S.G."/>
            <person name="Clark G."/>
            <person name="Dacks J."/>
            <person name="Van Der Giezen M."/>
            <person name="Tsaousis A."/>
            <person name="Roger A."/>
        </authorList>
    </citation>
    <scope>NUCLEOTIDE SEQUENCE [LARGE SCALE GENOMIC DNA]</scope>
    <source>
        <strain evidence="3">ATCC 50177 / NandII</strain>
    </source>
</reference>
<feature type="region of interest" description="Disordered" evidence="1">
    <location>
        <begin position="189"/>
        <end position="237"/>
    </location>
</feature>
<dbReference type="AlphaFoldDB" id="A0A196SK30"/>
<dbReference type="PROSITE" id="PS50896">
    <property type="entry name" value="LISH"/>
    <property type="match status" value="1"/>
</dbReference>
<organism evidence="2 3">
    <name type="scientific">Blastocystis sp. subtype 1 (strain ATCC 50177 / NandII)</name>
    <dbReference type="NCBI Taxonomy" id="478820"/>
    <lineage>
        <taxon>Eukaryota</taxon>
        <taxon>Sar</taxon>
        <taxon>Stramenopiles</taxon>
        <taxon>Bigyra</taxon>
        <taxon>Opalozoa</taxon>
        <taxon>Opalinata</taxon>
        <taxon>Blastocystidae</taxon>
        <taxon>Blastocystis</taxon>
    </lineage>
</organism>
<dbReference type="Proteomes" id="UP000078348">
    <property type="component" value="Unassembled WGS sequence"/>
</dbReference>
<dbReference type="SMART" id="SM00667">
    <property type="entry name" value="LisH"/>
    <property type="match status" value="1"/>
</dbReference>
<sequence>MNVIERAIREEEIVLLITKYLEENGYAKTLKEFKRENLVKKIDYGEIECLSGLKDIMNDYLRLRREEMARNSMAHSVSLSMGPYVEKMFKNFESMLADYKHYRDMIEDQVKKINAAFEKDTITETPGEAEANESQPQSPACDLPMEHYLHLYRTLPTILPDLINQKLNEGQEIDESAIDSIMDTLQQNPDYNELFPSAPIEGETQTPTPPRKSSRKTVPTHKRPKEVDFFSKRQKSE</sequence>
<dbReference type="OrthoDB" id="10579633at2759"/>
<dbReference type="EMBL" id="LXWW01000032">
    <property type="protein sequence ID" value="OAO17408.1"/>
    <property type="molecule type" value="Genomic_DNA"/>
</dbReference>
<proteinExistence type="predicted"/>
<feature type="compositionally biased region" description="Basic and acidic residues" evidence="1">
    <location>
        <begin position="225"/>
        <end position="237"/>
    </location>
</feature>
<evidence type="ECO:0000313" key="2">
    <source>
        <dbReference type="EMBL" id="OAO17408.1"/>
    </source>
</evidence>
<evidence type="ECO:0000256" key="1">
    <source>
        <dbReference type="SAM" id="MobiDB-lite"/>
    </source>
</evidence>
<comment type="caution">
    <text evidence="2">The sequence shown here is derived from an EMBL/GenBank/DDBJ whole genome shotgun (WGS) entry which is preliminary data.</text>
</comment>
<gene>
    <name evidence="2" type="ORF">AV274_0871</name>
</gene>